<dbReference type="EMBL" id="WKKG01000001">
    <property type="protein sequence ID" value="MRX67046.1"/>
    <property type="molecule type" value="Genomic_DNA"/>
</dbReference>
<reference evidence="3 4" key="1">
    <citation type="submission" date="2017-05" db="EMBL/GenBank/DDBJ databases">
        <authorList>
            <person name="Varghese N."/>
            <person name="Submissions S."/>
        </authorList>
    </citation>
    <scope>NUCLEOTIDE SEQUENCE [LARGE SCALE GENOMIC DNA]</scope>
    <source>
        <strain evidence="3 4">DSM 19382</strain>
    </source>
</reference>
<keyword evidence="1" id="KW-1133">Transmembrane helix</keyword>
<dbReference type="EMBL" id="FXTA01000002">
    <property type="protein sequence ID" value="SMO63631.1"/>
    <property type="molecule type" value="Genomic_DNA"/>
</dbReference>
<dbReference type="RefSeq" id="WP_142450608.1">
    <property type="nucleotide sequence ID" value="NZ_FXTA01000002.1"/>
</dbReference>
<reference evidence="2 5" key="2">
    <citation type="submission" date="2019-11" db="EMBL/GenBank/DDBJ databases">
        <title>Flavobacterium resistens genome.</title>
        <authorList>
            <person name="Wilson V.M."/>
            <person name="Newman J.D."/>
        </authorList>
    </citation>
    <scope>NUCLEOTIDE SEQUENCE [LARGE SCALE GENOMIC DNA]</scope>
    <source>
        <strain evidence="2 5">DSM 19382</strain>
    </source>
</reference>
<name>A0A521CY08_9FLAO</name>
<keyword evidence="1" id="KW-0472">Membrane</keyword>
<keyword evidence="1" id="KW-0812">Transmembrane</keyword>
<evidence type="ECO:0000313" key="5">
    <source>
        <dbReference type="Proteomes" id="UP000468990"/>
    </source>
</evidence>
<proteinExistence type="predicted"/>
<sequence>MNEPLSEKQKERLRILEPKLKNAITEQNFEIAKDIVLDLQTLLRPTNHLVRLIQSKNKLYELAIELNKADFAINGLLSNEKVLNENTRIYLETISLIAICYLRTKNIPSAQEYIRKVLQNHSVIKTERTRSIFHSEIISRFNEEVAMATLTSNQKVHLDEDEIEREAIRIIQTLTDDEIFSQIGQRSPKATKDLIFQIHDFSTKQLPSAERLALPSPNQMIMDKEVGITVFESVKRVIYNSLCNPESEIYKTWFDNGMQMVLSKGYIKSAVVSCLVNIGFGISMIASSIVALVMKFGIEVYCTKYKPIYISDIRSIK</sequence>
<feature type="transmembrane region" description="Helical" evidence="1">
    <location>
        <begin position="270"/>
        <end position="294"/>
    </location>
</feature>
<evidence type="ECO:0000313" key="2">
    <source>
        <dbReference type="EMBL" id="MRX67046.1"/>
    </source>
</evidence>
<evidence type="ECO:0000313" key="4">
    <source>
        <dbReference type="Proteomes" id="UP000317289"/>
    </source>
</evidence>
<keyword evidence="5" id="KW-1185">Reference proteome</keyword>
<accession>A0A521CY08</accession>
<gene>
    <name evidence="2" type="ORF">GJU42_03615</name>
    <name evidence="3" type="ORF">SAMN06265349_102980</name>
</gene>
<organism evidence="3 4">
    <name type="scientific">Flavobacterium resistens</name>
    <dbReference type="NCBI Taxonomy" id="443612"/>
    <lineage>
        <taxon>Bacteria</taxon>
        <taxon>Pseudomonadati</taxon>
        <taxon>Bacteroidota</taxon>
        <taxon>Flavobacteriia</taxon>
        <taxon>Flavobacteriales</taxon>
        <taxon>Flavobacteriaceae</taxon>
        <taxon>Flavobacterium</taxon>
    </lineage>
</organism>
<dbReference type="AlphaFoldDB" id="A0A521CY08"/>
<protein>
    <submittedName>
        <fullName evidence="3">Uncharacterized protein</fullName>
    </submittedName>
</protein>
<dbReference type="Proteomes" id="UP000468990">
    <property type="component" value="Unassembled WGS sequence"/>
</dbReference>
<dbReference type="OrthoDB" id="7041659at2"/>
<dbReference type="Proteomes" id="UP000317289">
    <property type="component" value="Unassembled WGS sequence"/>
</dbReference>
<evidence type="ECO:0000313" key="3">
    <source>
        <dbReference type="EMBL" id="SMO63631.1"/>
    </source>
</evidence>
<evidence type="ECO:0000256" key="1">
    <source>
        <dbReference type="SAM" id="Phobius"/>
    </source>
</evidence>